<comment type="subcellular location">
    <subcellularLocation>
        <location evidence="1">Endoplasmic reticulum membrane</location>
        <topology evidence="1">Multi-pass membrane protein</topology>
    </subcellularLocation>
    <subcellularLocation>
        <location evidence="2">Golgi apparatus membrane</location>
        <topology evidence="2">Multi-pass membrane protein</topology>
    </subcellularLocation>
</comment>
<protein>
    <recommendedName>
        <fullName evidence="4">Sterol regulatory element-binding protein cleavage-activating protein</fullName>
    </recommendedName>
</protein>
<feature type="domain" description="SSD" evidence="18">
    <location>
        <begin position="287"/>
        <end position="445"/>
    </location>
</feature>
<gene>
    <name evidence="19" type="ORF">BT62DRAFT_940290</name>
</gene>
<dbReference type="Gene3D" id="2.130.10.10">
    <property type="entry name" value="YVTN repeat-like/Quinoprotein amine dehydrogenase"/>
    <property type="match status" value="1"/>
</dbReference>
<dbReference type="GO" id="GO:0032933">
    <property type="term" value="P:SREBP signaling pathway"/>
    <property type="evidence" value="ECO:0007669"/>
    <property type="project" value="InterPro"/>
</dbReference>
<feature type="compositionally biased region" description="Polar residues" evidence="16">
    <location>
        <begin position="1010"/>
        <end position="1022"/>
    </location>
</feature>
<keyword evidence="11" id="KW-0443">Lipid metabolism</keyword>
<dbReference type="GO" id="GO:0045540">
    <property type="term" value="P:regulation of cholesterol biosynthetic process"/>
    <property type="evidence" value="ECO:0007669"/>
    <property type="project" value="TreeGrafter"/>
</dbReference>
<comment type="caution">
    <text evidence="19">The sequence shown here is derived from an EMBL/GenBank/DDBJ whole genome shotgun (WGS) entry which is preliminary data.</text>
</comment>
<evidence type="ECO:0000256" key="10">
    <source>
        <dbReference type="ARBA" id="ARBA00023034"/>
    </source>
</evidence>
<name>A0A9P7W6G9_9AGAR</name>
<feature type="transmembrane region" description="Helical" evidence="17">
    <location>
        <begin position="603"/>
        <end position="630"/>
    </location>
</feature>
<reference evidence="19" key="1">
    <citation type="submission" date="2020-11" db="EMBL/GenBank/DDBJ databases">
        <title>Adaptations for nitrogen fixation in a non-lichenized fungal sporocarp promotes dispersal by wood-feeding termites.</title>
        <authorList>
            <consortium name="DOE Joint Genome Institute"/>
            <person name="Koch R.A."/>
            <person name="Yoon G."/>
            <person name="Arayal U."/>
            <person name="Lail K."/>
            <person name="Amirebrahimi M."/>
            <person name="Labutti K."/>
            <person name="Lipzen A."/>
            <person name="Riley R."/>
            <person name="Barry K."/>
            <person name="Henrissat B."/>
            <person name="Grigoriev I.V."/>
            <person name="Herr J.R."/>
            <person name="Aime M.C."/>
        </authorList>
    </citation>
    <scope>NUCLEOTIDE SEQUENCE</scope>
    <source>
        <strain evidence="19">MCA 3950</strain>
    </source>
</reference>
<keyword evidence="7" id="KW-0677">Repeat</keyword>
<keyword evidence="10" id="KW-0333">Golgi apparatus</keyword>
<evidence type="ECO:0000256" key="17">
    <source>
        <dbReference type="SAM" id="Phobius"/>
    </source>
</evidence>
<dbReference type="GO" id="GO:0005789">
    <property type="term" value="C:endoplasmic reticulum membrane"/>
    <property type="evidence" value="ECO:0007669"/>
    <property type="project" value="UniProtKB-SubCell"/>
</dbReference>
<dbReference type="PANTHER" id="PTHR46378">
    <property type="entry name" value="STEROL REGULATORY ELEMENT-BINDING PROTEIN CLEAVAGE-ACTIVATING PROTEIN"/>
    <property type="match status" value="1"/>
</dbReference>
<evidence type="ECO:0000256" key="3">
    <source>
        <dbReference type="ARBA" id="ARBA00007410"/>
    </source>
</evidence>
<dbReference type="RefSeq" id="XP_043046523.1">
    <property type="nucleotide sequence ID" value="XM_043187744.1"/>
</dbReference>
<dbReference type="InterPro" id="IPR000731">
    <property type="entry name" value="SSD"/>
</dbReference>
<dbReference type="GO" id="GO:0032934">
    <property type="term" value="F:sterol binding"/>
    <property type="evidence" value="ECO:0007669"/>
    <property type="project" value="InterPro"/>
</dbReference>
<evidence type="ECO:0000256" key="2">
    <source>
        <dbReference type="ARBA" id="ARBA00004653"/>
    </source>
</evidence>
<keyword evidence="12" id="KW-0446">Lipid-binding</keyword>
<evidence type="ECO:0000313" key="19">
    <source>
        <dbReference type="EMBL" id="KAG7453023.1"/>
    </source>
</evidence>
<dbReference type="GeneID" id="66110041"/>
<sequence length="1209" mass="132552">MFEYFVLFLAAVRSLGSRFFLRFGLHCATHQIRVILISGVVITSLLYPALDLYTSTKTQSILETLTAMKTGSGFNAQQDLVDIWSGHESLRVGGDSVSRARCGVGRTLRVERILIQSPLPEDDSALNHQILLSTLKLEDRLSDLIGSRKIPCLKRSDGRCFVVSPLVFWRYDQNALLSDTNILDTLSLSKNVTVSGIPIMAHMVLAGRDSEEHHVGGTDFDFATYLALTYFFPESDCVGKSDHISWIQTIETAKSSNTEMHVQTEEPILLGLEYHSTPSKNKGSTSISAFLYLAYISFAIYVFWSMRQMNTVHSRIGVMFTGLVEITVSTITSLSVCALVGFKITMVPWELLAIMILFAGAENMFNLVDAVGRTHVTLSVKQRIAEGLSFAGTSNILKVVSYNTILGAIAFFAGGAIRQFCAFAIVVLVAHGFLAHTFFIAVLSIDMQRLELEELLRQDPGLVPAVPFAIPDKKSVKPRSKWQKVANVIQGLFSGRAKKNLSLFLLLATTATLYYATLPSDMKGSPDASIHRGALTRVDRNIHISDNHDPVWHLWKTFNPTESALHLRIESPTILTLRPDVDDSTALPDHPKTHRLKFRTLRLILWLLKIMVLPIGATTVALYGLLLYLLKDAELLEAQKNRPDVEEEAVPAETASLRNQLSFSTLPRTFSSDVELIAIGRGGQVVASVGVQNEIVLWNIDTQTHLSIDATDVLLRSASTSSSASAITCVAVDERGEHCAVGTGAGVIAVWTIKRGRICAFPHLTMASSSARVIGVEFNNPIGRSAPHSRPTSPVDKAAPISVVATYENGVVAKWAVGELPTVMQLRPLNRANMVSSRLLRAGPLGSLCAAFCLDDGTLEIQEIDETDKIFMPDFSVQAGNPADIITKVDVCRTIMEDETRTVVGAVTEAGVISLWDGMTGEMIRVLDEAYGKVIQLCLSPLPRHACHHCGHLSLDSLSLVFSVNQFVHFFRAYLSDNNETRRCSCTPTRSRSKLSFDGLGGRRSRSGSFTSLNSPQDPRSRLSSAFEASFPVSAHGIHSRRASEKDSSKRTSELTLPVEECETNHMVGPAEGVRGSSKLWQSLQVVKIGETSCERGCWGVSGYRVVGVRRRPRTVGRTNKEGITSSSHGLSLTTLDRWEVWTFEPSNFEVQASALSMITDTQDIFSLSSAKSAFPRLPFTRVSPLVAARSYSLAGFGNTLGVFNFLSS</sequence>
<dbReference type="PANTHER" id="PTHR46378:SF1">
    <property type="entry name" value="STEROL REGULATORY ELEMENT-BINDING PROTEIN CLEAVAGE-ACTIVATING PROTEIN"/>
    <property type="match status" value="1"/>
</dbReference>
<evidence type="ECO:0000256" key="1">
    <source>
        <dbReference type="ARBA" id="ARBA00004477"/>
    </source>
</evidence>
<keyword evidence="13 17" id="KW-0472">Membrane</keyword>
<evidence type="ECO:0000256" key="8">
    <source>
        <dbReference type="ARBA" id="ARBA00022824"/>
    </source>
</evidence>
<dbReference type="Pfam" id="PF12349">
    <property type="entry name" value="Sterol-sensing"/>
    <property type="match status" value="1"/>
</dbReference>
<feature type="transmembrane region" description="Helical" evidence="17">
    <location>
        <begin position="501"/>
        <end position="518"/>
    </location>
</feature>
<dbReference type="SUPFAM" id="SSF50978">
    <property type="entry name" value="WD40 repeat-like"/>
    <property type="match status" value="1"/>
</dbReference>
<dbReference type="GO" id="GO:0000139">
    <property type="term" value="C:Golgi membrane"/>
    <property type="evidence" value="ECO:0007669"/>
    <property type="project" value="UniProtKB-SubCell"/>
</dbReference>
<evidence type="ECO:0000256" key="7">
    <source>
        <dbReference type="ARBA" id="ARBA00022737"/>
    </source>
</evidence>
<dbReference type="OrthoDB" id="6510177at2759"/>
<dbReference type="InterPro" id="IPR036322">
    <property type="entry name" value="WD40_repeat_dom_sf"/>
</dbReference>
<dbReference type="InterPro" id="IPR053958">
    <property type="entry name" value="HMGCR/SNAP/NPC1-like_SSD"/>
</dbReference>
<evidence type="ECO:0000256" key="4">
    <source>
        <dbReference type="ARBA" id="ARBA00019541"/>
    </source>
</evidence>
<keyword evidence="8" id="KW-0256">Endoplasmic reticulum</keyword>
<feature type="transmembrane region" description="Helical" evidence="17">
    <location>
        <begin position="349"/>
        <end position="368"/>
    </location>
</feature>
<evidence type="ECO:0000256" key="13">
    <source>
        <dbReference type="ARBA" id="ARBA00023136"/>
    </source>
</evidence>
<dbReference type="InterPro" id="IPR015943">
    <property type="entry name" value="WD40/YVTN_repeat-like_dom_sf"/>
</dbReference>
<evidence type="ECO:0000256" key="14">
    <source>
        <dbReference type="ARBA" id="ARBA00023180"/>
    </source>
</evidence>
<dbReference type="InterPro" id="IPR030225">
    <property type="entry name" value="SCAP"/>
</dbReference>
<dbReference type="AlphaFoldDB" id="A0A9P7W6G9"/>
<keyword evidence="20" id="KW-1185">Reference proteome</keyword>
<dbReference type="EMBL" id="MU250523">
    <property type="protein sequence ID" value="KAG7453023.1"/>
    <property type="molecule type" value="Genomic_DNA"/>
</dbReference>
<keyword evidence="15" id="KW-0753">Steroid metabolism</keyword>
<feature type="transmembrane region" description="Helical" evidence="17">
    <location>
        <begin position="388"/>
        <end position="413"/>
    </location>
</feature>
<dbReference type="GO" id="GO:0032936">
    <property type="term" value="C:SREBP-SCAP complex"/>
    <property type="evidence" value="ECO:0007669"/>
    <property type="project" value="TreeGrafter"/>
</dbReference>
<accession>A0A9P7W6G9</accession>
<dbReference type="PROSITE" id="PS50156">
    <property type="entry name" value="SSD"/>
    <property type="match status" value="1"/>
</dbReference>
<feature type="transmembrane region" description="Helical" evidence="17">
    <location>
        <begin position="287"/>
        <end position="304"/>
    </location>
</feature>
<evidence type="ECO:0000256" key="11">
    <source>
        <dbReference type="ARBA" id="ARBA00023098"/>
    </source>
</evidence>
<evidence type="ECO:0000256" key="15">
    <source>
        <dbReference type="ARBA" id="ARBA00023221"/>
    </source>
</evidence>
<dbReference type="Proteomes" id="UP000812287">
    <property type="component" value="Unassembled WGS sequence"/>
</dbReference>
<feature type="transmembrane region" description="Helical" evidence="17">
    <location>
        <begin position="316"/>
        <end position="342"/>
    </location>
</feature>
<feature type="transmembrane region" description="Helical" evidence="17">
    <location>
        <begin position="420"/>
        <end position="445"/>
    </location>
</feature>
<proteinExistence type="inferred from homology"/>
<evidence type="ECO:0000256" key="12">
    <source>
        <dbReference type="ARBA" id="ARBA00023121"/>
    </source>
</evidence>
<keyword evidence="9 17" id="KW-1133">Transmembrane helix</keyword>
<organism evidence="19 20">
    <name type="scientific">Guyanagaster necrorhizus</name>
    <dbReference type="NCBI Taxonomy" id="856835"/>
    <lineage>
        <taxon>Eukaryota</taxon>
        <taxon>Fungi</taxon>
        <taxon>Dikarya</taxon>
        <taxon>Basidiomycota</taxon>
        <taxon>Agaricomycotina</taxon>
        <taxon>Agaricomycetes</taxon>
        <taxon>Agaricomycetidae</taxon>
        <taxon>Agaricales</taxon>
        <taxon>Marasmiineae</taxon>
        <taxon>Physalacriaceae</taxon>
        <taxon>Guyanagaster</taxon>
    </lineage>
</organism>
<feature type="region of interest" description="Disordered" evidence="16">
    <location>
        <begin position="988"/>
        <end position="1022"/>
    </location>
</feature>
<keyword evidence="5" id="KW-0853">WD repeat</keyword>
<evidence type="ECO:0000256" key="9">
    <source>
        <dbReference type="ARBA" id="ARBA00022989"/>
    </source>
</evidence>
<feature type="transmembrane region" description="Helical" evidence="17">
    <location>
        <begin position="32"/>
        <end position="50"/>
    </location>
</feature>
<evidence type="ECO:0000256" key="16">
    <source>
        <dbReference type="SAM" id="MobiDB-lite"/>
    </source>
</evidence>
<evidence type="ECO:0000256" key="5">
    <source>
        <dbReference type="ARBA" id="ARBA00022574"/>
    </source>
</evidence>
<evidence type="ECO:0000256" key="6">
    <source>
        <dbReference type="ARBA" id="ARBA00022692"/>
    </source>
</evidence>
<keyword evidence="14" id="KW-0325">Glycoprotein</keyword>
<evidence type="ECO:0000259" key="18">
    <source>
        <dbReference type="PROSITE" id="PS50156"/>
    </source>
</evidence>
<evidence type="ECO:0000313" key="20">
    <source>
        <dbReference type="Proteomes" id="UP000812287"/>
    </source>
</evidence>
<comment type="similarity">
    <text evidence="3">Belongs to the WD repeat SCAP family.</text>
</comment>
<keyword evidence="6 17" id="KW-0812">Transmembrane</keyword>
<dbReference type="GO" id="GO:0008202">
    <property type="term" value="P:steroid metabolic process"/>
    <property type="evidence" value="ECO:0007669"/>
    <property type="project" value="UniProtKB-KW"/>
</dbReference>